<proteinExistence type="predicted"/>
<dbReference type="Proteomes" id="UP001262032">
    <property type="component" value="Unassembled WGS sequence"/>
</dbReference>
<accession>A0AAW8NJS1</accession>
<reference evidence="1" key="1">
    <citation type="submission" date="2023-07" db="EMBL/GenBank/DDBJ databases">
        <title>Sorghum-associated microbial communities from plants grown in Nebraska, USA.</title>
        <authorList>
            <person name="Schachtman D."/>
        </authorList>
    </citation>
    <scope>NUCLEOTIDE SEQUENCE</scope>
    <source>
        <strain evidence="1">BE261</strain>
    </source>
</reference>
<evidence type="ECO:0000313" key="2">
    <source>
        <dbReference type="Proteomes" id="UP001262032"/>
    </source>
</evidence>
<organism evidence="1 2">
    <name type="scientific">Pseudarthrobacter oxydans</name>
    <name type="common">Arthrobacter oxydans</name>
    <dbReference type="NCBI Taxonomy" id="1671"/>
    <lineage>
        <taxon>Bacteria</taxon>
        <taxon>Bacillati</taxon>
        <taxon>Actinomycetota</taxon>
        <taxon>Actinomycetes</taxon>
        <taxon>Micrococcales</taxon>
        <taxon>Micrococcaceae</taxon>
        <taxon>Pseudarthrobacter</taxon>
    </lineage>
</organism>
<dbReference type="AlphaFoldDB" id="A0AAW8NJS1"/>
<dbReference type="PANTHER" id="PTHR35004">
    <property type="entry name" value="TRANSPOSASE RV3428C-RELATED"/>
    <property type="match status" value="1"/>
</dbReference>
<sequence>MRQALDSAAPPERKQRQGVSWRLDPFKGAIDAMLIEDTTAPRKQRHTARRILARLIEEHGAQELSYSTVRDYVRVRRAQIDVEAGRRIEVFVPQEHAPGAEAEVDFGEVYVVLNGTKTKCHMFIFRLSHSGRAIHRIYPTQAQEAFLEGHIEAFKVLGGIPTKHIRYDNLTSAVTAVVFGQGRHRQENDRWVLFRSFYPFTELRHAFVLVDA</sequence>
<name>A0AAW8NJS1_PSEOX</name>
<protein>
    <submittedName>
        <fullName evidence="1">Transposase</fullName>
    </submittedName>
</protein>
<gene>
    <name evidence="1" type="ORF">J2X12_004227</name>
</gene>
<dbReference type="PANTHER" id="PTHR35004:SF7">
    <property type="entry name" value="INTEGRASE PROTEIN"/>
    <property type="match status" value="1"/>
</dbReference>
<comment type="caution">
    <text evidence="1">The sequence shown here is derived from an EMBL/GenBank/DDBJ whole genome shotgun (WGS) entry which is preliminary data.</text>
</comment>
<evidence type="ECO:0000313" key="1">
    <source>
        <dbReference type="EMBL" id="MDR7166173.1"/>
    </source>
</evidence>
<dbReference type="EMBL" id="JAVDWN010000030">
    <property type="protein sequence ID" value="MDR7166173.1"/>
    <property type="molecule type" value="Genomic_DNA"/>
</dbReference>